<dbReference type="InterPro" id="IPR017946">
    <property type="entry name" value="PLC-like_Pdiesterase_TIM-brl"/>
</dbReference>
<dbReference type="InterPro" id="IPR001223">
    <property type="entry name" value="Glyco_hydro18_cat"/>
</dbReference>
<dbReference type="GO" id="GO:0006032">
    <property type="term" value="P:chitin catabolic process"/>
    <property type="evidence" value="ECO:0007669"/>
    <property type="project" value="UniProtKB-KW"/>
</dbReference>
<feature type="region of interest" description="Disordered" evidence="5">
    <location>
        <begin position="497"/>
        <end position="547"/>
    </location>
</feature>
<dbReference type="PROSITE" id="PS01095">
    <property type="entry name" value="GH18_1"/>
    <property type="match status" value="1"/>
</dbReference>
<evidence type="ECO:0000256" key="5">
    <source>
        <dbReference type="SAM" id="MobiDB-lite"/>
    </source>
</evidence>
<dbReference type="OrthoDB" id="3882626at2"/>
<dbReference type="CDD" id="cd12215">
    <property type="entry name" value="ChiC_BD"/>
    <property type="match status" value="1"/>
</dbReference>
<dbReference type="Gene3D" id="2.10.10.20">
    <property type="entry name" value="Carbohydrate-binding module superfamily 5/12"/>
    <property type="match status" value="1"/>
</dbReference>
<dbReference type="GO" id="GO:0004553">
    <property type="term" value="F:hydrolase activity, hydrolyzing O-glycosyl compounds"/>
    <property type="evidence" value="ECO:0007669"/>
    <property type="project" value="InterPro"/>
</dbReference>
<dbReference type="SMART" id="SM00636">
    <property type="entry name" value="Glyco_18"/>
    <property type="match status" value="1"/>
</dbReference>
<dbReference type="InterPro" id="IPR000772">
    <property type="entry name" value="Ricin_B_lectin"/>
</dbReference>
<dbReference type="BioCyc" id="SESP1179773:BN6_RS24060-MONOMER"/>
<dbReference type="Gene3D" id="3.20.20.80">
    <property type="entry name" value="Glycosidases"/>
    <property type="match status" value="2"/>
</dbReference>
<dbReference type="Pfam" id="PF06483">
    <property type="entry name" value="ChiC"/>
    <property type="match status" value="1"/>
</dbReference>
<organism evidence="7 8">
    <name type="scientific">Saccharothrix espanaensis (strain ATCC 51144 / DSM 44229 / JCM 9112 / NBRC 15066 / NRRL 15764)</name>
    <dbReference type="NCBI Taxonomy" id="1179773"/>
    <lineage>
        <taxon>Bacteria</taxon>
        <taxon>Bacillati</taxon>
        <taxon>Actinomycetota</taxon>
        <taxon>Actinomycetes</taxon>
        <taxon>Pseudonocardiales</taxon>
        <taxon>Pseudonocardiaceae</taxon>
        <taxon>Saccharothrix</taxon>
    </lineage>
</organism>
<dbReference type="Gene3D" id="3.20.20.190">
    <property type="entry name" value="Phosphatidylinositol (PI) phosphodiesterase"/>
    <property type="match status" value="1"/>
</dbReference>
<proteinExistence type="predicted"/>
<dbReference type="CDD" id="cd08588">
    <property type="entry name" value="PI-PLCc_At5g67130_like"/>
    <property type="match status" value="1"/>
</dbReference>
<keyword evidence="3 4" id="KW-0326">Glycosidase</keyword>
<feature type="region of interest" description="Disordered" evidence="5">
    <location>
        <begin position="1"/>
        <end position="25"/>
    </location>
</feature>
<dbReference type="GO" id="GO:0008081">
    <property type="term" value="F:phosphoric diester hydrolase activity"/>
    <property type="evidence" value="ECO:0007669"/>
    <property type="project" value="InterPro"/>
</dbReference>
<dbReference type="GO" id="GO:0008061">
    <property type="term" value="F:chitin binding"/>
    <property type="evidence" value="ECO:0007669"/>
    <property type="project" value="InterPro"/>
</dbReference>
<dbReference type="InterPro" id="IPR011583">
    <property type="entry name" value="Chitinase_II/V-like_cat"/>
</dbReference>
<dbReference type="PATRIC" id="fig|1179773.3.peg.4995"/>
<gene>
    <name evidence="7" type="ordered locus">BN6_49780</name>
</gene>
<dbReference type="eggNOG" id="COG3979">
    <property type="taxonomic scope" value="Bacteria"/>
</dbReference>
<keyword evidence="1 4" id="KW-0378">Hydrolase</keyword>
<keyword evidence="2" id="KW-0119">Carbohydrate metabolism</keyword>
<dbReference type="eggNOG" id="COG3325">
    <property type="taxonomic scope" value="Bacteria"/>
</dbReference>
<dbReference type="InterPro" id="IPR017853">
    <property type="entry name" value="GH"/>
</dbReference>
<evidence type="ECO:0000259" key="6">
    <source>
        <dbReference type="PROSITE" id="PS51910"/>
    </source>
</evidence>
<dbReference type="InterPro" id="IPR035992">
    <property type="entry name" value="Ricin_B-like_lectins"/>
</dbReference>
<dbReference type="GO" id="GO:0030246">
    <property type="term" value="F:carbohydrate binding"/>
    <property type="evidence" value="ECO:0007669"/>
    <property type="project" value="InterPro"/>
</dbReference>
<keyword evidence="2" id="KW-0146">Chitin degradation</keyword>
<evidence type="ECO:0000313" key="8">
    <source>
        <dbReference type="Proteomes" id="UP000006281"/>
    </source>
</evidence>
<dbReference type="PROSITE" id="PS50231">
    <property type="entry name" value="RICIN_B_LECTIN"/>
    <property type="match status" value="2"/>
</dbReference>
<dbReference type="GO" id="GO:0005576">
    <property type="term" value="C:extracellular region"/>
    <property type="evidence" value="ECO:0007669"/>
    <property type="project" value="InterPro"/>
</dbReference>
<dbReference type="GO" id="GO:0006629">
    <property type="term" value="P:lipid metabolic process"/>
    <property type="evidence" value="ECO:0007669"/>
    <property type="project" value="InterPro"/>
</dbReference>
<evidence type="ECO:0000256" key="1">
    <source>
        <dbReference type="ARBA" id="ARBA00022801"/>
    </source>
</evidence>
<feature type="region of interest" description="Disordered" evidence="5">
    <location>
        <begin position="49"/>
        <end position="71"/>
    </location>
</feature>
<dbReference type="InterPro" id="IPR009470">
    <property type="entry name" value="Chi_C"/>
</dbReference>
<dbReference type="SUPFAM" id="SSF51695">
    <property type="entry name" value="PLC-like phosphodiesterases"/>
    <property type="match status" value="1"/>
</dbReference>
<dbReference type="CDD" id="cd00161">
    <property type="entry name" value="beta-trefoil_Ricin-like"/>
    <property type="match status" value="1"/>
</dbReference>
<keyword evidence="8" id="KW-1185">Reference proteome</keyword>
<protein>
    <submittedName>
        <fullName evidence="7">Chitinase</fullName>
    </submittedName>
</protein>
<evidence type="ECO:0000256" key="2">
    <source>
        <dbReference type="ARBA" id="ARBA00023024"/>
    </source>
</evidence>
<dbReference type="KEGG" id="sesp:BN6_49780"/>
<dbReference type="Pfam" id="PF14200">
    <property type="entry name" value="RicinB_lectin_2"/>
    <property type="match status" value="1"/>
</dbReference>
<dbReference type="SUPFAM" id="SSF51445">
    <property type="entry name" value="(Trans)glycosidases"/>
    <property type="match status" value="1"/>
</dbReference>
<feature type="compositionally biased region" description="Basic and acidic residues" evidence="5">
    <location>
        <begin position="1"/>
        <end position="11"/>
    </location>
</feature>
<evidence type="ECO:0000313" key="7">
    <source>
        <dbReference type="EMBL" id="CCH32247.1"/>
    </source>
</evidence>
<dbReference type="Pfam" id="PF26178">
    <property type="entry name" value="PI-PLC_cat"/>
    <property type="match status" value="1"/>
</dbReference>
<dbReference type="STRING" id="1179773.BN6_49780"/>
<dbReference type="PANTHER" id="PTHR11177">
    <property type="entry name" value="CHITINASE"/>
    <property type="match status" value="1"/>
</dbReference>
<feature type="domain" description="GH18" evidence="6">
    <location>
        <begin position="574"/>
        <end position="1058"/>
    </location>
</feature>
<keyword evidence="2" id="KW-0624">Polysaccharide degradation</keyword>
<dbReference type="EMBL" id="HE804045">
    <property type="protein sequence ID" value="CCH32247.1"/>
    <property type="molecule type" value="Genomic_DNA"/>
</dbReference>
<reference evidence="7 8" key="1">
    <citation type="journal article" date="2012" name="BMC Genomics">
        <title>Complete genome sequence of Saccharothrix espanaensis DSM 44229T and comparison to the other completely sequenced Pseudonocardiaceae.</title>
        <authorList>
            <person name="Strobel T."/>
            <person name="Al-Dilaimi A."/>
            <person name="Blom J."/>
            <person name="Gessner A."/>
            <person name="Kalinowski J."/>
            <person name="Luzhetska M."/>
            <person name="Puhler A."/>
            <person name="Szczepanowski R."/>
            <person name="Bechthold A."/>
            <person name="Ruckert C."/>
        </authorList>
    </citation>
    <scope>NUCLEOTIDE SEQUENCE [LARGE SCALE GENOMIC DNA]</scope>
    <source>
        <strain evidence="8">ATCC 51144 / DSM 44229 / JCM 9112 / NBRC 15066 / NRRL 15764</strain>
    </source>
</reference>
<dbReference type="InterPro" id="IPR001579">
    <property type="entry name" value="Glyco_hydro_18_chit_AS"/>
</dbReference>
<dbReference type="InterPro" id="IPR050314">
    <property type="entry name" value="Glycosyl_Hydrlase_18"/>
</dbReference>
<evidence type="ECO:0000256" key="3">
    <source>
        <dbReference type="ARBA" id="ARBA00023295"/>
    </source>
</evidence>
<evidence type="ECO:0000256" key="4">
    <source>
        <dbReference type="RuleBase" id="RU000489"/>
    </source>
</evidence>
<dbReference type="Pfam" id="PF00704">
    <property type="entry name" value="Glyco_hydro_18"/>
    <property type="match status" value="1"/>
</dbReference>
<name>K0K3T6_SACES</name>
<dbReference type="PANTHER" id="PTHR11177:SF308">
    <property type="entry name" value="CHITINASE A"/>
    <property type="match status" value="1"/>
</dbReference>
<accession>K0K3T6</accession>
<sequence length="1431" mass="156943">MYDHPLSEAPRRTRTTPPGRFHRRRSRVSSLSGLLAVALLASLAPSPPAWAGPNHAREAPASAAADDGPPTTGRFYLQSRISGYNMTASDNSDRRWVATRQPKGDENFQQWEFSRNGNGTYKVKNAQRDGKCLTEQDNPEGEPRLVVGGCAEPKTDWEFRHDTGEVYRIFVPGTQRRLWGEPVLDSQMQVKITESSIANDAWYLTPTSPERGPVPRDPRLDDMTFLMSHNSMHNTEDQEDGIAFPNQPHSVAAQLRAGVRGLMFDAHFVNGKVRLCHEIAVLKGCTDESAEAVKLFTDVGDFLEQDRNAVVTVILEDYVTAEQLSGALSELFGEGKPLHDLVFRPDAEGVRDNGWPTIGSMVGSGKRLLLFTQDRGASDQRNLKNKIGFMSQRDWTVENYWSMGAGLGGSDWSCYSRWDDLPLSTEEKSFRRLFVMNHFRDAPMDPTYRTDNEKARDRAERFCAPAARKKANFLAIDQYGDGDPMSAVRGLNEYVYHGDTPGSGGTPGEVPGSDPRLSAGAPVDNAPDNRGSKPSAGDQHAACRPDGLVGSPRARYCDVYDKSGVEWVGNDRNRRAVGYFTGWRTGQNGNPQYLVNNIPWSKVTHLNYAFAHVADNRISVGTPDDPKNPATGMTFPGFRGAEMDASLPYKGHFNLLTRYKKRHPAVKTLISVGGWAESSGFYAMTTRSQRDSRDGWVNQPAIDTFADSVVAFLDRYGFDGVDIDYEYPTALPDAGNPQDWAVANPLRPHLNEGYDALMKTLRTKLDEASANRGRYYLLTSAVSGSGYLTRGLDAGQALRYQDYVNIMSYDLHGSWNHFVGPQAPLYDDGKDNELTAAGVYTEPEYQKNGYFNLDWSAHYYRGKLAPSRINLGIPYYTRGWRGVEGGKDGLWGTAALPDQRACPPGTGTGGGSPGTTTPCGNGAIGIDNVWHDTDRGKEVAAGSNPLWHAKNLGQGTQPGYLSAYGLDLTKPENRLTGTYQGRYDSALVAGWLWNKDKKVFLSTEDEQAIDAKAKYVKDNGLGGVMIWELAGDYAKRENGEYGMGYDLTTRLDGALRAAAPPKTDPSGATVPPKQVVDVSVELVDYPTDVKDMWPIQPKLRITNRTGKPLPAGTEVSFDLPTSTSPVVKDDAWRELTDNIKPGHQGPNAGGLKGDFHRITLKLGYCEEVASGKSRDIGLKYYLPVTGPINTVVAIGRNRYGVLGDQRKGTSTVSPDTSDTKVPACQAEGWKADRVYNPAVAPFGMWKTGTRWKFEDSSSGGLLDHPGDRTAVSLAQNAGESKNQLWTVSLDSRDNGQAWFHVKSNSSGRDQCLSANGLLGALAVRDCDGAAGQWWQLVDADNKIIAGEPEHGKAYQLVSFAAGSDWRKPDFVAEPKNSGGIGTTMVAGSTDGTTRTVVTHNGYYWKAKYWTRGDTPDATNPNNPWTRLGPTR</sequence>
<dbReference type="InterPro" id="IPR036573">
    <property type="entry name" value="CBM_sf_5/12"/>
</dbReference>
<dbReference type="InterPro" id="IPR029070">
    <property type="entry name" value="Chitinase_insertion_sf"/>
</dbReference>
<dbReference type="Gene3D" id="2.80.10.50">
    <property type="match status" value="2"/>
</dbReference>
<dbReference type="SUPFAM" id="SSF51055">
    <property type="entry name" value="Carbohydrate binding domain"/>
    <property type="match status" value="1"/>
</dbReference>
<dbReference type="HOGENOM" id="CLU_252424_0_0_11"/>
<dbReference type="CDD" id="cd06548">
    <property type="entry name" value="GH18_chitinase"/>
    <property type="match status" value="1"/>
</dbReference>
<dbReference type="SUPFAM" id="SSF54556">
    <property type="entry name" value="Chitinase insertion domain"/>
    <property type="match status" value="1"/>
</dbReference>
<dbReference type="Proteomes" id="UP000006281">
    <property type="component" value="Chromosome"/>
</dbReference>
<dbReference type="GO" id="GO:0005975">
    <property type="term" value="P:carbohydrate metabolic process"/>
    <property type="evidence" value="ECO:0007669"/>
    <property type="project" value="InterPro"/>
</dbReference>
<dbReference type="SUPFAM" id="SSF50370">
    <property type="entry name" value="Ricin B-like lectins"/>
    <property type="match status" value="2"/>
</dbReference>
<dbReference type="PROSITE" id="PS51910">
    <property type="entry name" value="GH18_2"/>
    <property type="match status" value="1"/>
</dbReference>
<feature type="compositionally biased region" description="Low complexity" evidence="5">
    <location>
        <begin position="51"/>
        <end position="65"/>
    </location>
</feature>